<sequence length="225" mass="26310">MKTDIAFFSKIIFLAGIVLLFISLFLDWYGIQVFDMNDTLISSWDYNIFSEWTTEFPEVLSINDYYKPESLDVPIILTILFIIVLGVSIYIILFRDIESSGNLKLQKNLSFVFLFLLLLIGFYIVVFPIMYLFPNYLYFPSITNFDFELQTIQIYAISFGYILQLIGFVLVFPYALHYYLAANELGKAGQIPELMIERYIKRTQTPLDIDKYIAEELENFDEGLP</sequence>
<dbReference type="AlphaFoldDB" id="A0A0F9JYT4"/>
<accession>A0A0F9JYT4</accession>
<keyword evidence="1" id="KW-0812">Transmembrane</keyword>
<evidence type="ECO:0000256" key="1">
    <source>
        <dbReference type="SAM" id="Phobius"/>
    </source>
</evidence>
<evidence type="ECO:0000313" key="2">
    <source>
        <dbReference type="EMBL" id="KKM15023.1"/>
    </source>
</evidence>
<comment type="caution">
    <text evidence="2">The sequence shown here is derived from an EMBL/GenBank/DDBJ whole genome shotgun (WGS) entry which is preliminary data.</text>
</comment>
<reference evidence="2" key="1">
    <citation type="journal article" date="2015" name="Nature">
        <title>Complex archaea that bridge the gap between prokaryotes and eukaryotes.</title>
        <authorList>
            <person name="Spang A."/>
            <person name="Saw J.H."/>
            <person name="Jorgensen S.L."/>
            <person name="Zaremba-Niedzwiedzka K."/>
            <person name="Martijn J."/>
            <person name="Lind A.E."/>
            <person name="van Eijk R."/>
            <person name="Schleper C."/>
            <person name="Guy L."/>
            <person name="Ettema T.J."/>
        </authorList>
    </citation>
    <scope>NUCLEOTIDE SEQUENCE</scope>
</reference>
<protein>
    <submittedName>
        <fullName evidence="2">Uncharacterized protein</fullName>
    </submittedName>
</protein>
<keyword evidence="1" id="KW-1133">Transmembrane helix</keyword>
<proteinExistence type="predicted"/>
<dbReference type="EMBL" id="LAZR01015008">
    <property type="protein sequence ID" value="KKM15023.1"/>
    <property type="molecule type" value="Genomic_DNA"/>
</dbReference>
<organism evidence="2">
    <name type="scientific">marine sediment metagenome</name>
    <dbReference type="NCBI Taxonomy" id="412755"/>
    <lineage>
        <taxon>unclassified sequences</taxon>
        <taxon>metagenomes</taxon>
        <taxon>ecological metagenomes</taxon>
    </lineage>
</organism>
<name>A0A0F9JYT4_9ZZZZ</name>
<feature type="transmembrane region" description="Helical" evidence="1">
    <location>
        <begin position="152"/>
        <end position="176"/>
    </location>
</feature>
<gene>
    <name evidence="2" type="ORF">LCGC14_1700230</name>
</gene>
<feature type="transmembrane region" description="Helical" evidence="1">
    <location>
        <begin position="109"/>
        <end position="132"/>
    </location>
</feature>
<feature type="transmembrane region" description="Helical" evidence="1">
    <location>
        <begin position="12"/>
        <end position="31"/>
    </location>
</feature>
<keyword evidence="1" id="KW-0472">Membrane</keyword>
<feature type="transmembrane region" description="Helical" evidence="1">
    <location>
        <begin position="75"/>
        <end position="97"/>
    </location>
</feature>